<keyword evidence="2" id="KW-0408">Iron</keyword>
<accession>A0A318KHY3</accession>
<proteinExistence type="inferred from homology"/>
<gene>
    <name evidence="3" type="ORF">DFR70_1011197</name>
</gene>
<dbReference type="GO" id="GO:0005506">
    <property type="term" value="F:iron ion binding"/>
    <property type="evidence" value="ECO:0007669"/>
    <property type="project" value="InterPro"/>
</dbReference>
<evidence type="ECO:0000313" key="4">
    <source>
        <dbReference type="Proteomes" id="UP000247569"/>
    </source>
</evidence>
<reference evidence="3 4" key="1">
    <citation type="submission" date="2018-05" db="EMBL/GenBank/DDBJ databases">
        <title>Genomic Encyclopedia of Type Strains, Phase IV (KMG-IV): sequencing the most valuable type-strain genomes for metagenomic binning, comparative biology and taxonomic classification.</title>
        <authorList>
            <person name="Goeker M."/>
        </authorList>
    </citation>
    <scope>NUCLEOTIDE SEQUENCE [LARGE SCALE GENOMIC DNA]</scope>
    <source>
        <strain evidence="3 4">DSM 44704</strain>
    </source>
</reference>
<dbReference type="GO" id="GO:0004497">
    <property type="term" value="F:monooxygenase activity"/>
    <property type="evidence" value="ECO:0007669"/>
    <property type="project" value="InterPro"/>
</dbReference>
<dbReference type="EMBL" id="QJKF01000001">
    <property type="protein sequence ID" value="PXX71763.1"/>
    <property type="molecule type" value="Genomic_DNA"/>
</dbReference>
<feature type="binding site" description="axial binding residue" evidence="2">
    <location>
        <position position="388"/>
    </location>
    <ligand>
        <name>heme</name>
        <dbReference type="ChEBI" id="CHEBI:30413"/>
    </ligand>
    <ligandPart>
        <name>Fe</name>
        <dbReference type="ChEBI" id="CHEBI:18248"/>
    </ligandPart>
</feature>
<dbReference type="AlphaFoldDB" id="A0A318KHY3"/>
<evidence type="ECO:0000313" key="3">
    <source>
        <dbReference type="EMBL" id="PXX71763.1"/>
    </source>
</evidence>
<dbReference type="InterPro" id="IPR001128">
    <property type="entry name" value="Cyt_P450"/>
</dbReference>
<dbReference type="InterPro" id="IPR036396">
    <property type="entry name" value="Cyt_P450_sf"/>
</dbReference>
<dbReference type="Proteomes" id="UP000247569">
    <property type="component" value="Unassembled WGS sequence"/>
</dbReference>
<dbReference type="GO" id="GO:0020037">
    <property type="term" value="F:heme binding"/>
    <property type="evidence" value="ECO:0007669"/>
    <property type="project" value="InterPro"/>
</dbReference>
<dbReference type="InterPro" id="IPR002401">
    <property type="entry name" value="Cyt_P450_E_grp-I"/>
</dbReference>
<dbReference type="PANTHER" id="PTHR24305:SF166">
    <property type="entry name" value="CYTOCHROME P450 12A4, MITOCHONDRIAL-RELATED"/>
    <property type="match status" value="1"/>
</dbReference>
<dbReference type="InterPro" id="IPR050121">
    <property type="entry name" value="Cytochrome_P450_monoxygenase"/>
</dbReference>
<comment type="cofactor">
    <cofactor evidence="2">
        <name>heme</name>
        <dbReference type="ChEBI" id="CHEBI:30413"/>
    </cofactor>
</comment>
<keyword evidence="2" id="KW-0349">Heme</keyword>
<dbReference type="SUPFAM" id="SSF48264">
    <property type="entry name" value="Cytochrome P450"/>
    <property type="match status" value="1"/>
</dbReference>
<comment type="similarity">
    <text evidence="1">Belongs to the cytochrome P450 family.</text>
</comment>
<dbReference type="Gene3D" id="1.10.630.10">
    <property type="entry name" value="Cytochrome P450"/>
    <property type="match status" value="1"/>
</dbReference>
<evidence type="ECO:0000256" key="1">
    <source>
        <dbReference type="ARBA" id="ARBA00010617"/>
    </source>
</evidence>
<sequence>MTQAQVIGGLRMVGVALDLGLSPVMAGVTARRRWAMGLLERGQADARTVTRVRRLRAEFGAGPVELKVLGRRFVIVLDPADVERVLAQSPGPFTPANREKRATLGQFEPHAVLISEGPVRERRRGVNEAALDTASPTHRSAEPFARVIAQECGVLTESALRDGYVDAAGLTVAWWRIVRRIVLGDAARDDDRVTDDLWRLRSAGNWSYFSWPHRRRRDRFLEQLYRYQETAAPDTLLGALAAAPGDAATDPIGQVPHWLFAFDAAGIALTRTLALLAAHPRQYLLACSDSAEPEQVRLRPYLRASMLESLRLWPTTPALLRDTTETVTWRDNGLRTERGAAVLIAAPAFHRDPELLPFAHSFAPDIWLDGRAEQYPQLVPFSAGPAACPGRSLVLFTTSTLLAHLLTAMEFRQRAGRRLAPDAPLPMTLNNFGLSFTVRPRALGDDTREH</sequence>
<comment type="caution">
    <text evidence="3">The sequence shown here is derived from an EMBL/GenBank/DDBJ whole genome shotgun (WGS) entry which is preliminary data.</text>
</comment>
<evidence type="ECO:0000256" key="2">
    <source>
        <dbReference type="PIRSR" id="PIRSR602401-1"/>
    </source>
</evidence>
<keyword evidence="4" id="KW-1185">Reference proteome</keyword>
<name>A0A318KHY3_9NOCA</name>
<dbReference type="RefSeq" id="WP_040734297.1">
    <property type="nucleotide sequence ID" value="NZ_QJKF01000001.1"/>
</dbReference>
<dbReference type="GO" id="GO:0016705">
    <property type="term" value="F:oxidoreductase activity, acting on paired donors, with incorporation or reduction of molecular oxygen"/>
    <property type="evidence" value="ECO:0007669"/>
    <property type="project" value="InterPro"/>
</dbReference>
<dbReference type="Pfam" id="PF00067">
    <property type="entry name" value="p450"/>
    <property type="match status" value="1"/>
</dbReference>
<organism evidence="3 4">
    <name type="scientific">Nocardia tenerifensis</name>
    <dbReference type="NCBI Taxonomy" id="228006"/>
    <lineage>
        <taxon>Bacteria</taxon>
        <taxon>Bacillati</taxon>
        <taxon>Actinomycetota</taxon>
        <taxon>Actinomycetes</taxon>
        <taxon>Mycobacteriales</taxon>
        <taxon>Nocardiaceae</taxon>
        <taxon>Nocardia</taxon>
    </lineage>
</organism>
<protein>
    <submittedName>
        <fullName evidence="3">Cytochrome P450</fullName>
    </submittedName>
</protein>
<dbReference type="PANTHER" id="PTHR24305">
    <property type="entry name" value="CYTOCHROME P450"/>
    <property type="match status" value="1"/>
</dbReference>
<dbReference type="OrthoDB" id="7376058at2"/>
<keyword evidence="2" id="KW-0479">Metal-binding</keyword>
<dbReference type="PRINTS" id="PR00463">
    <property type="entry name" value="EP450I"/>
</dbReference>